<dbReference type="EMBL" id="NAAC01000041">
    <property type="protein sequence ID" value="RDJ03910.1"/>
    <property type="molecule type" value="Genomic_DNA"/>
</dbReference>
<organism evidence="2 3">
    <name type="scientific">Rhizobium grahamii</name>
    <dbReference type="NCBI Taxonomy" id="1120045"/>
    <lineage>
        <taxon>Bacteria</taxon>
        <taxon>Pseudomonadati</taxon>
        <taxon>Pseudomonadota</taxon>
        <taxon>Alphaproteobacteria</taxon>
        <taxon>Hyphomicrobiales</taxon>
        <taxon>Rhizobiaceae</taxon>
        <taxon>Rhizobium/Agrobacterium group</taxon>
        <taxon>Rhizobium</taxon>
    </lineage>
</organism>
<feature type="transmembrane region" description="Helical" evidence="1">
    <location>
        <begin position="36"/>
        <end position="57"/>
    </location>
</feature>
<comment type="caution">
    <text evidence="2">The sequence shown here is derived from an EMBL/GenBank/DDBJ whole genome shotgun (WGS) entry which is preliminary data.</text>
</comment>
<dbReference type="RefSeq" id="WP_114715439.1">
    <property type="nucleotide sequence ID" value="NZ_KZ857269.1"/>
</dbReference>
<evidence type="ECO:0000313" key="2">
    <source>
        <dbReference type="EMBL" id="RDJ03910.1"/>
    </source>
</evidence>
<feature type="transmembrane region" description="Helical" evidence="1">
    <location>
        <begin position="6"/>
        <end position="24"/>
    </location>
</feature>
<protein>
    <submittedName>
        <fullName evidence="2">Uncharacterized protein</fullName>
    </submittedName>
</protein>
<dbReference type="OrthoDB" id="9952173at2"/>
<name>A0A370KHY5_9HYPH</name>
<gene>
    <name evidence="2" type="ORF">B5K06_28795</name>
</gene>
<proteinExistence type="predicted"/>
<keyword evidence="1" id="KW-0472">Membrane</keyword>
<sequence length="149" mass="16507">MFYSHVRTSLLAVVLYGAVGIALIQPDLSTEAKALIALVVLAALLALVVLTMEPALVNPAQSSEPPPAATLTPNEIATLLWLMRRGKQRFTETSESIWLMHQKGVVVRPWQQCDAWMISGKIWDKRDAFMSSRLLLYTPDKFPANGAFL</sequence>
<evidence type="ECO:0000256" key="1">
    <source>
        <dbReference type="SAM" id="Phobius"/>
    </source>
</evidence>
<evidence type="ECO:0000313" key="3">
    <source>
        <dbReference type="Proteomes" id="UP000254939"/>
    </source>
</evidence>
<dbReference type="Proteomes" id="UP000254939">
    <property type="component" value="Unassembled WGS sequence"/>
</dbReference>
<keyword evidence="1" id="KW-0812">Transmembrane</keyword>
<keyword evidence="1" id="KW-1133">Transmembrane helix</keyword>
<accession>A0A370KHY5</accession>
<reference evidence="2 3" key="1">
    <citation type="submission" date="2017-03" db="EMBL/GenBank/DDBJ databases">
        <title>Genome analysis of Rhizobial strains effectives or ineffectives for nitrogen fixation isolated from bean seeds.</title>
        <authorList>
            <person name="Peralta H."/>
            <person name="Aguilar-Vera A."/>
            <person name="Mora Y."/>
            <person name="Vargas-Lagunas C."/>
            <person name="Girard L."/>
            <person name="Mora J."/>
        </authorList>
    </citation>
    <scope>NUCLEOTIDE SEQUENCE [LARGE SCALE GENOMIC DNA]</scope>
    <source>
        <strain evidence="2 3">CCGM3</strain>
    </source>
</reference>
<dbReference type="AlphaFoldDB" id="A0A370KHY5"/>